<organism evidence="1 2">
    <name type="scientific">Rapeseed phyllody phytoplasma</name>
    <dbReference type="NCBI Taxonomy" id="2490543"/>
    <lineage>
        <taxon>Bacteria</taxon>
        <taxon>Bacillati</taxon>
        <taxon>Mycoplasmatota</taxon>
        <taxon>Mollicutes</taxon>
        <taxon>Acholeplasmatales</taxon>
        <taxon>Acholeplasmataceae</taxon>
        <taxon>Candidatus Phytoplasma</taxon>
        <taxon>16SrI (Aster yellows group)</taxon>
    </lineage>
</organism>
<dbReference type="KEGG" id="rphy:RP166_2750"/>
<evidence type="ECO:0000313" key="1">
    <source>
        <dbReference type="EMBL" id="QKX95269.1"/>
    </source>
</evidence>
<dbReference type="EMBL" id="CP055264">
    <property type="protein sequence ID" value="QKX95269.1"/>
    <property type="molecule type" value="Genomic_DNA"/>
</dbReference>
<dbReference type="Proteomes" id="UP000509122">
    <property type="component" value="Chromosome"/>
</dbReference>
<sequence length="143" mass="16819">MTYKATLPTIDSNLTLSFKTKQKENELKEVDYAYYDLVNNDNQVNNNMSVILRFRPFVAPFCLDEKKQEQACKNCTTCQSNSCQDEKDKLKPCEQLKTGFGAWLSPQDCLGEIQQELKNKMIMHHHNKEKQSFYFLKNQYIIF</sequence>
<name>A0A859I9L1_9MOLU</name>
<reference evidence="1 2" key="1">
    <citation type="submission" date="2020-06" db="EMBL/GenBank/DDBJ databases">
        <title>Complete genome sequence of Candidatus Phytoplasma asteris RP166.</title>
        <authorList>
            <person name="Cho S.-T."/>
            <person name="Zwolinska A."/>
            <person name="Huang W."/>
            <person name="Wouters R."/>
            <person name="Hogenhout S.A."/>
            <person name="Kuo C.-H."/>
        </authorList>
    </citation>
    <scope>NUCLEOTIDE SEQUENCE [LARGE SCALE GENOMIC DNA]</scope>
    <source>
        <strain evidence="1">RP166</strain>
    </source>
</reference>
<dbReference type="AlphaFoldDB" id="A0A859I9L1"/>
<evidence type="ECO:0000313" key="2">
    <source>
        <dbReference type="Proteomes" id="UP000509122"/>
    </source>
</evidence>
<proteinExistence type="predicted"/>
<gene>
    <name evidence="1" type="ORF">RP166_2750</name>
</gene>
<protein>
    <submittedName>
        <fullName evidence="1">Uncharacterized protein</fullName>
    </submittedName>
</protein>
<accession>A0A859I9L1</accession>